<keyword evidence="3 7" id="KW-0812">Transmembrane</keyword>
<dbReference type="PANTHER" id="PTHR42920">
    <property type="entry name" value="OS03G0707200 PROTEIN-RELATED"/>
    <property type="match status" value="1"/>
</dbReference>
<feature type="transmembrane region" description="Helical" evidence="7">
    <location>
        <begin position="99"/>
        <end position="119"/>
    </location>
</feature>
<dbReference type="InterPro" id="IPR037185">
    <property type="entry name" value="EmrE-like"/>
</dbReference>
<evidence type="ECO:0000256" key="1">
    <source>
        <dbReference type="ARBA" id="ARBA00004651"/>
    </source>
</evidence>
<feature type="transmembrane region" description="Helical" evidence="7">
    <location>
        <begin position="247"/>
        <end position="267"/>
    </location>
</feature>
<feature type="transmembrane region" description="Helical" evidence="7">
    <location>
        <begin position="159"/>
        <end position="178"/>
    </location>
</feature>
<dbReference type="InterPro" id="IPR051258">
    <property type="entry name" value="Diverse_Substrate_Transporter"/>
</dbReference>
<keyword evidence="2" id="KW-1003">Cell membrane</keyword>
<evidence type="ECO:0000256" key="7">
    <source>
        <dbReference type="SAM" id="Phobius"/>
    </source>
</evidence>
<feature type="transmembrane region" description="Helical" evidence="7">
    <location>
        <begin position="7"/>
        <end position="27"/>
    </location>
</feature>
<feature type="transmembrane region" description="Helical" evidence="7">
    <location>
        <begin position="185"/>
        <end position="209"/>
    </location>
</feature>
<evidence type="ECO:0000313" key="9">
    <source>
        <dbReference type="EMBL" id="GLQ05343.1"/>
    </source>
</evidence>
<reference evidence="9" key="2">
    <citation type="submission" date="2023-01" db="EMBL/GenBank/DDBJ databases">
        <title>Draft genome sequence of Sneathiella chinensis strain NBRC 103408.</title>
        <authorList>
            <person name="Sun Q."/>
            <person name="Mori K."/>
        </authorList>
    </citation>
    <scope>NUCLEOTIDE SEQUENCE</scope>
    <source>
        <strain evidence="9">NBRC 103408</strain>
    </source>
</reference>
<keyword evidence="5 7" id="KW-0472">Membrane</keyword>
<dbReference type="Proteomes" id="UP001161409">
    <property type="component" value="Unassembled WGS sequence"/>
</dbReference>
<dbReference type="PANTHER" id="PTHR42920:SF5">
    <property type="entry name" value="EAMA DOMAIN-CONTAINING PROTEIN"/>
    <property type="match status" value="1"/>
</dbReference>
<proteinExistence type="predicted"/>
<feature type="transmembrane region" description="Helical" evidence="7">
    <location>
        <begin position="273"/>
        <end position="292"/>
    </location>
</feature>
<name>A0ABQ5U262_9PROT</name>
<dbReference type="Pfam" id="PF00892">
    <property type="entry name" value="EamA"/>
    <property type="match status" value="2"/>
</dbReference>
<reference evidence="9" key="1">
    <citation type="journal article" date="2014" name="Int. J. Syst. Evol. Microbiol.">
        <title>Complete genome of a new Firmicutes species belonging to the dominant human colonic microbiota ('Ruminococcus bicirculans') reveals two chromosomes and a selective capacity to utilize plant glucans.</title>
        <authorList>
            <consortium name="NISC Comparative Sequencing Program"/>
            <person name="Wegmann U."/>
            <person name="Louis P."/>
            <person name="Goesmann A."/>
            <person name="Henrissat B."/>
            <person name="Duncan S.H."/>
            <person name="Flint H.J."/>
        </authorList>
    </citation>
    <scope>NUCLEOTIDE SEQUENCE</scope>
    <source>
        <strain evidence="9">NBRC 103408</strain>
    </source>
</reference>
<keyword evidence="10" id="KW-1185">Reference proteome</keyword>
<comment type="caution">
    <text evidence="9">The sequence shown here is derived from an EMBL/GenBank/DDBJ whole genome shotgun (WGS) entry which is preliminary data.</text>
</comment>
<dbReference type="SUPFAM" id="SSF103481">
    <property type="entry name" value="Multidrug resistance efflux transporter EmrE"/>
    <property type="match status" value="2"/>
</dbReference>
<dbReference type="InterPro" id="IPR000620">
    <property type="entry name" value="EamA_dom"/>
</dbReference>
<feature type="domain" description="EamA" evidence="8">
    <location>
        <begin position="156"/>
        <end position="290"/>
    </location>
</feature>
<feature type="transmembrane region" description="Helical" evidence="7">
    <location>
        <begin position="221"/>
        <end position="240"/>
    </location>
</feature>
<gene>
    <name evidence="9" type="ORF">GCM10007924_05640</name>
</gene>
<dbReference type="RefSeq" id="WP_169559350.1">
    <property type="nucleotide sequence ID" value="NZ_BSNF01000001.1"/>
</dbReference>
<dbReference type="EMBL" id="BSNF01000001">
    <property type="protein sequence ID" value="GLQ05343.1"/>
    <property type="molecule type" value="Genomic_DNA"/>
</dbReference>
<organism evidence="9 10">
    <name type="scientific">Sneathiella chinensis</name>
    <dbReference type="NCBI Taxonomy" id="349750"/>
    <lineage>
        <taxon>Bacteria</taxon>
        <taxon>Pseudomonadati</taxon>
        <taxon>Pseudomonadota</taxon>
        <taxon>Alphaproteobacteria</taxon>
        <taxon>Sneathiellales</taxon>
        <taxon>Sneathiellaceae</taxon>
        <taxon>Sneathiella</taxon>
    </lineage>
</organism>
<protein>
    <recommendedName>
        <fullName evidence="8">EamA domain-containing protein</fullName>
    </recommendedName>
</protein>
<feature type="transmembrane region" description="Helical" evidence="7">
    <location>
        <begin position="39"/>
        <end position="60"/>
    </location>
</feature>
<evidence type="ECO:0000256" key="4">
    <source>
        <dbReference type="ARBA" id="ARBA00022989"/>
    </source>
</evidence>
<feature type="transmembrane region" description="Helical" evidence="7">
    <location>
        <begin position="128"/>
        <end position="147"/>
    </location>
</feature>
<accession>A0ABQ5U262</accession>
<sequence length="319" mass="33650">MVETRQNTLIGFICASTIVCLWSGWIVTTRSGATSALTAYDLAAMRFGISGLLALPLVLYFKPWRGMTLKRVLVVSQLAGIPYNLIVFTAFTLSPASHGGVFMNGILPMITVLLGWVWLKQVPHRMQLAGSALILVGASLTLLGGGSGATTAETLTGDLLFMLAGLFFAMYMIATRLWGVTSMQVLFCASVVNGVLYLPVWAVALPSGLTEASWSEIGLQALYQGVLATLFGMVLVAAAVRHIGAPVTAAMMSGVPAIAALLGIRLLGEPMTTAGWISILVLTPGIILTATFNRDTRSAPPPVQAKKSPGEPGLEDKIT</sequence>
<evidence type="ECO:0000256" key="3">
    <source>
        <dbReference type="ARBA" id="ARBA00022692"/>
    </source>
</evidence>
<evidence type="ECO:0000256" key="2">
    <source>
        <dbReference type="ARBA" id="ARBA00022475"/>
    </source>
</evidence>
<feature type="region of interest" description="Disordered" evidence="6">
    <location>
        <begin position="296"/>
        <end position="319"/>
    </location>
</feature>
<evidence type="ECO:0000256" key="6">
    <source>
        <dbReference type="SAM" id="MobiDB-lite"/>
    </source>
</evidence>
<feature type="transmembrane region" description="Helical" evidence="7">
    <location>
        <begin position="72"/>
        <end position="93"/>
    </location>
</feature>
<evidence type="ECO:0000259" key="8">
    <source>
        <dbReference type="Pfam" id="PF00892"/>
    </source>
</evidence>
<comment type="subcellular location">
    <subcellularLocation>
        <location evidence="1">Cell membrane</location>
        <topology evidence="1">Multi-pass membrane protein</topology>
    </subcellularLocation>
</comment>
<feature type="domain" description="EamA" evidence="8">
    <location>
        <begin position="10"/>
        <end position="142"/>
    </location>
</feature>
<evidence type="ECO:0000313" key="10">
    <source>
        <dbReference type="Proteomes" id="UP001161409"/>
    </source>
</evidence>
<keyword evidence="4 7" id="KW-1133">Transmembrane helix</keyword>
<evidence type="ECO:0000256" key="5">
    <source>
        <dbReference type="ARBA" id="ARBA00023136"/>
    </source>
</evidence>